<accession>A0AA35G9V4</accession>
<dbReference type="EMBL" id="LC711077">
    <property type="protein sequence ID" value="BDI54861.1"/>
    <property type="molecule type" value="Genomic_DNA"/>
</dbReference>
<name>A0AA35G9V4_9CAUD</name>
<dbReference type="KEGG" id="vg:80402170"/>
<proteinExistence type="predicted"/>
<dbReference type="RefSeq" id="YP_010772457.1">
    <property type="nucleotide sequence ID" value="NC_074644.1"/>
</dbReference>
<protein>
    <submittedName>
        <fullName evidence="1">Uncharacterized protein</fullName>
    </submittedName>
</protein>
<evidence type="ECO:0000313" key="2">
    <source>
        <dbReference type="Proteomes" id="UP001162252"/>
    </source>
</evidence>
<sequence>MENTEYKFEEKLIVSELIKDASPAIREALRMQIRMIARKIIEPKLTPEEINLMDVSKFYDLQAKFSDQYNIKSEWDFLGKK</sequence>
<dbReference type="GeneID" id="80402170"/>
<evidence type="ECO:0000313" key="1">
    <source>
        <dbReference type="EMBL" id="BDI54861.1"/>
    </source>
</evidence>
<reference evidence="1 2" key="1">
    <citation type="journal article" date="2022" name="Nat. Microbiol.">
        <title>Three families of Asgard archaeal viruses identified in metagenome-assembled genomes.</title>
        <authorList>
            <person name="Medvedeva S."/>
            <person name="Sun J."/>
            <person name="Yutin N."/>
            <person name="Koonin E.V."/>
            <person name="Nunoura T."/>
            <person name="Rinke C."/>
            <person name="Krupovic M."/>
        </authorList>
    </citation>
    <scope>NUCLEOTIDE SEQUENCE [LARGE SCALE GENOMIC DNA]</scope>
    <source>
        <strain evidence="1">VerdaV1</strain>
    </source>
</reference>
<keyword evidence="2" id="KW-1185">Reference proteome</keyword>
<organism evidence="1 2">
    <name type="scientific">Lokiarchaeia virus VerdaV1</name>
    <dbReference type="NCBI Taxonomy" id="3070170"/>
    <lineage>
        <taxon>Viruses</taxon>
        <taxon>Duplodnaviria</taxon>
        <taxon>Heunggongvirae</taxon>
        <taxon>Uroviricota</taxon>
        <taxon>Caudoviricetes</taxon>
        <taxon>Verdandiviridae</taxon>
        <taxon>Dolusvirus</taxon>
        <taxon>Dolusvirus shimokitaense</taxon>
    </lineage>
</organism>
<dbReference type="Proteomes" id="UP001162252">
    <property type="component" value="Segment"/>
</dbReference>